<dbReference type="Pfam" id="PF00593">
    <property type="entry name" value="TonB_dep_Rec_b-barrel"/>
    <property type="match status" value="1"/>
</dbReference>
<evidence type="ECO:0000259" key="11">
    <source>
        <dbReference type="Pfam" id="PF00593"/>
    </source>
</evidence>
<evidence type="ECO:0000256" key="7">
    <source>
        <dbReference type="ARBA" id="ARBA00023237"/>
    </source>
</evidence>
<dbReference type="SUPFAM" id="SSF49464">
    <property type="entry name" value="Carboxypeptidase regulatory domain-like"/>
    <property type="match status" value="1"/>
</dbReference>
<evidence type="ECO:0000256" key="5">
    <source>
        <dbReference type="ARBA" id="ARBA00023077"/>
    </source>
</evidence>
<keyword evidence="2 8" id="KW-0813">Transport</keyword>
<dbReference type="InterPro" id="IPR039426">
    <property type="entry name" value="TonB-dep_rcpt-like"/>
</dbReference>
<comment type="caution">
    <text evidence="13">The sequence shown here is derived from an EMBL/GenBank/DDBJ whole genome shotgun (WGS) entry which is preliminary data.</text>
</comment>
<sequence length="805" mass="90067">MTLKDFKFIIALIFSVSAFSQQNVTGVVTFQEKPVNAVNVYDKDSGLLAITDASGTFKFSTHKINLTLVFYASEYEIKEVIINSKQSNNLKIELYSLATELSEVVVNANKRKAFELKRLNDVEETAIYAGKKTEVVLIDQSMANLASNNARQIYSQVAGLNIYQNDDAGLQLNIGGRGLDPNRTANFNTRQNGYDISADVLGYPESYYSPPAEALSEIQIVRGAASLQYGTQFGGLVNFKFKEPNSSKPLEFITRNTLGSFGLFTNFTSVSGTQNKLSYYTYANYKKGDGFRPNSEFESINTFTHLGYQLSEKTKIEGELTYLNYLAKQAGGLTDDMFYNNPYQSNRARNWFKVDWLLYNLKLAHEFNANTNFTFNFFGLNASRKALGFRTNRVSQVDSGEARDLIVGDFNNFGFESRLLSKYTILNKNATFLIGTKFYKANNYQRQGPGSDGADADFNFYNDDFPNYSDQSEFDLPNFNVSVFGENIFYVTDKFSVTPGFRFEYIKTESEGFYKQINTDAAGNVIFEEDVADNRNFERSFVLLGIGLSYKPNSSLEFYGNVSQNYRSVTFSDINIANPAFSIDPDITDEEGFTADLGIRGNYKGYVSYDAGLFCLFYNGRIGFVQKEAADGSITSQRGNVGDAVMYGVESLFDFNLKKILGLNNNIQLNYFINTSIINSEYTSSEEPGVEGNKVEFVPDLNLKTGLNGGYKNLLASIQYTYLGQQFTDATNATAGSISGVIGEIPAYDILDLSLSYKYKKFKLETGVNNVLDNAYFTRRATGYPGPGIIPSAPRNWYVTLQIKL</sequence>
<protein>
    <submittedName>
        <fullName evidence="13">TonB-dependent receptor</fullName>
    </submittedName>
</protein>
<comment type="subcellular location">
    <subcellularLocation>
        <location evidence="1 8">Cell outer membrane</location>
        <topology evidence="1 8">Multi-pass membrane protein</topology>
    </subcellularLocation>
</comment>
<dbReference type="RefSeq" id="WP_226544437.1">
    <property type="nucleotide sequence ID" value="NZ_JAJAPW010000007.1"/>
</dbReference>
<evidence type="ECO:0000256" key="9">
    <source>
        <dbReference type="RuleBase" id="RU003357"/>
    </source>
</evidence>
<evidence type="ECO:0000256" key="4">
    <source>
        <dbReference type="ARBA" id="ARBA00022692"/>
    </source>
</evidence>
<dbReference type="AlphaFoldDB" id="A0A9X1I4A7"/>
<evidence type="ECO:0000256" key="6">
    <source>
        <dbReference type="ARBA" id="ARBA00023136"/>
    </source>
</evidence>
<dbReference type="InterPro" id="IPR008969">
    <property type="entry name" value="CarboxyPept-like_regulatory"/>
</dbReference>
<dbReference type="Gene3D" id="2.40.170.20">
    <property type="entry name" value="TonB-dependent receptor, beta-barrel domain"/>
    <property type="match status" value="1"/>
</dbReference>
<dbReference type="GO" id="GO:0009279">
    <property type="term" value="C:cell outer membrane"/>
    <property type="evidence" value="ECO:0007669"/>
    <property type="project" value="UniProtKB-SubCell"/>
</dbReference>
<evidence type="ECO:0000256" key="3">
    <source>
        <dbReference type="ARBA" id="ARBA00022452"/>
    </source>
</evidence>
<feature type="domain" description="TonB-dependent receptor-like beta-barrel" evidence="11">
    <location>
        <begin position="309"/>
        <end position="771"/>
    </location>
</feature>
<dbReference type="InterPro" id="IPR000531">
    <property type="entry name" value="Beta-barrel_TonB"/>
</dbReference>
<keyword evidence="6 8" id="KW-0472">Membrane</keyword>
<keyword evidence="7 8" id="KW-0998">Cell outer membrane</keyword>
<dbReference type="Pfam" id="PF13715">
    <property type="entry name" value="CarbopepD_reg_2"/>
    <property type="match status" value="1"/>
</dbReference>
<keyword evidence="10" id="KW-0732">Signal</keyword>
<keyword evidence="5 9" id="KW-0798">TonB box</keyword>
<comment type="similarity">
    <text evidence="8 9">Belongs to the TonB-dependent receptor family.</text>
</comment>
<dbReference type="Proteomes" id="UP001139199">
    <property type="component" value="Unassembled WGS sequence"/>
</dbReference>
<evidence type="ECO:0000256" key="2">
    <source>
        <dbReference type="ARBA" id="ARBA00022448"/>
    </source>
</evidence>
<keyword evidence="4 8" id="KW-0812">Transmembrane</keyword>
<dbReference type="PANTHER" id="PTHR30442:SF0">
    <property type="entry name" value="FE(3+) DICITRATE TRANSPORT PROTEIN FECA"/>
    <property type="match status" value="1"/>
</dbReference>
<keyword evidence="14" id="KW-1185">Reference proteome</keyword>
<dbReference type="Pfam" id="PF07715">
    <property type="entry name" value="Plug"/>
    <property type="match status" value="1"/>
</dbReference>
<proteinExistence type="inferred from homology"/>
<gene>
    <name evidence="13" type="ORF">LG649_13950</name>
</gene>
<evidence type="ECO:0000256" key="8">
    <source>
        <dbReference type="PROSITE-ProRule" id="PRU01360"/>
    </source>
</evidence>
<dbReference type="InterPro" id="IPR036942">
    <property type="entry name" value="Beta-barrel_TonB_sf"/>
</dbReference>
<evidence type="ECO:0000256" key="10">
    <source>
        <dbReference type="SAM" id="SignalP"/>
    </source>
</evidence>
<evidence type="ECO:0000259" key="12">
    <source>
        <dbReference type="Pfam" id="PF07715"/>
    </source>
</evidence>
<organism evidence="13 14">
    <name type="scientific">Neotamlana laminarinivorans</name>
    <dbReference type="NCBI Taxonomy" id="2883124"/>
    <lineage>
        <taxon>Bacteria</taxon>
        <taxon>Pseudomonadati</taxon>
        <taxon>Bacteroidota</taxon>
        <taxon>Flavobacteriia</taxon>
        <taxon>Flavobacteriales</taxon>
        <taxon>Flavobacteriaceae</taxon>
        <taxon>Neotamlana</taxon>
    </lineage>
</organism>
<dbReference type="PROSITE" id="PS52016">
    <property type="entry name" value="TONB_DEPENDENT_REC_3"/>
    <property type="match status" value="1"/>
</dbReference>
<evidence type="ECO:0000256" key="1">
    <source>
        <dbReference type="ARBA" id="ARBA00004571"/>
    </source>
</evidence>
<evidence type="ECO:0000313" key="13">
    <source>
        <dbReference type="EMBL" id="MCB4799952.1"/>
    </source>
</evidence>
<dbReference type="PANTHER" id="PTHR30442">
    <property type="entry name" value="IRON III DICITRATE TRANSPORT PROTEIN FECA"/>
    <property type="match status" value="1"/>
</dbReference>
<name>A0A9X1I4A7_9FLAO</name>
<dbReference type="EMBL" id="JAJAPW010000007">
    <property type="protein sequence ID" value="MCB4799952.1"/>
    <property type="molecule type" value="Genomic_DNA"/>
</dbReference>
<feature type="chain" id="PRO_5040794258" evidence="10">
    <location>
        <begin position="21"/>
        <end position="805"/>
    </location>
</feature>
<accession>A0A9X1I4A7</accession>
<feature type="domain" description="TonB-dependent receptor plug" evidence="12">
    <location>
        <begin position="139"/>
        <end position="232"/>
    </location>
</feature>
<dbReference type="SUPFAM" id="SSF56935">
    <property type="entry name" value="Porins"/>
    <property type="match status" value="1"/>
</dbReference>
<reference evidence="13" key="1">
    <citation type="submission" date="2021-10" db="EMBL/GenBank/DDBJ databases">
        <title>Tamlana sargassums sp. nov., and Tamlana laminarinivorans sp. nov., two new bacteria isolated from the brown alga.</title>
        <authorList>
            <person name="Li J."/>
        </authorList>
    </citation>
    <scope>NUCLEOTIDE SEQUENCE</scope>
    <source>
        <strain evidence="13">PT2-4</strain>
    </source>
</reference>
<dbReference type="InterPro" id="IPR037066">
    <property type="entry name" value="Plug_dom_sf"/>
</dbReference>
<keyword evidence="3 8" id="KW-1134">Transmembrane beta strand</keyword>
<evidence type="ECO:0000313" key="14">
    <source>
        <dbReference type="Proteomes" id="UP001139199"/>
    </source>
</evidence>
<dbReference type="GO" id="GO:0033214">
    <property type="term" value="P:siderophore-iron import into cell"/>
    <property type="evidence" value="ECO:0007669"/>
    <property type="project" value="TreeGrafter"/>
</dbReference>
<feature type="signal peptide" evidence="10">
    <location>
        <begin position="1"/>
        <end position="20"/>
    </location>
</feature>
<dbReference type="Gene3D" id="2.170.130.10">
    <property type="entry name" value="TonB-dependent receptor, plug domain"/>
    <property type="match status" value="1"/>
</dbReference>
<keyword evidence="13" id="KW-0675">Receptor</keyword>
<dbReference type="InterPro" id="IPR012910">
    <property type="entry name" value="Plug_dom"/>
</dbReference>